<dbReference type="GO" id="GO:0005634">
    <property type="term" value="C:nucleus"/>
    <property type="evidence" value="ECO:0007669"/>
    <property type="project" value="UniProtKB-SubCell"/>
</dbReference>
<feature type="region of interest" description="Disordered" evidence="9">
    <location>
        <begin position="861"/>
        <end position="890"/>
    </location>
</feature>
<dbReference type="EMBL" id="CM017324">
    <property type="protein sequence ID" value="KAE8039424.1"/>
    <property type="molecule type" value="Genomic_DNA"/>
</dbReference>
<dbReference type="SMART" id="SM01019">
    <property type="entry name" value="B3"/>
    <property type="match status" value="1"/>
</dbReference>
<accession>A0A660KUE6</accession>
<evidence type="ECO:0000256" key="3">
    <source>
        <dbReference type="ARBA" id="ARBA00022771"/>
    </source>
</evidence>
<dbReference type="GO" id="GO:0003677">
    <property type="term" value="F:DNA binding"/>
    <property type="evidence" value="ECO:0007669"/>
    <property type="project" value="UniProtKB-KW"/>
</dbReference>
<dbReference type="Pfam" id="PF07496">
    <property type="entry name" value="zf-CW"/>
    <property type="match status" value="1"/>
</dbReference>
<dbReference type="GO" id="GO:0006355">
    <property type="term" value="P:regulation of DNA-templated transcription"/>
    <property type="evidence" value="ECO:0007669"/>
    <property type="project" value="UniProtKB-ARBA"/>
</dbReference>
<feature type="compositionally biased region" description="Polar residues" evidence="9">
    <location>
        <begin position="420"/>
        <end position="435"/>
    </location>
</feature>
<dbReference type="PANTHER" id="PTHR46245:SF3">
    <property type="entry name" value="B3 DOMAIN-CONTAINING TRANSCRIPTION REPRESSOR VAL1"/>
    <property type="match status" value="1"/>
</dbReference>
<dbReference type="Gene3D" id="3.30.40.100">
    <property type="match status" value="1"/>
</dbReference>
<dbReference type="PROSITE" id="PS51050">
    <property type="entry name" value="ZF_CW"/>
    <property type="match status" value="1"/>
</dbReference>
<feature type="compositionally biased region" description="Basic and acidic residues" evidence="9">
    <location>
        <begin position="737"/>
        <end position="755"/>
    </location>
</feature>
<evidence type="ECO:0000313" key="13">
    <source>
        <dbReference type="Proteomes" id="UP000327013"/>
    </source>
</evidence>
<evidence type="ECO:0000256" key="4">
    <source>
        <dbReference type="ARBA" id="ARBA00022833"/>
    </source>
</evidence>
<feature type="domain" description="TF-B3" evidence="10">
    <location>
        <begin position="312"/>
        <end position="413"/>
    </location>
</feature>
<name>A0A660KUE6_9ROSI</name>
<dbReference type="Proteomes" id="UP000327013">
    <property type="component" value="Chromosome 4"/>
</dbReference>
<feature type="region of interest" description="Disordered" evidence="9">
    <location>
        <begin position="231"/>
        <end position="258"/>
    </location>
</feature>
<dbReference type="SUPFAM" id="SSF101936">
    <property type="entry name" value="DNA-binding pseudobarrel domain"/>
    <property type="match status" value="1"/>
</dbReference>
<dbReference type="FunFam" id="2.40.330.10:FF:000006">
    <property type="entry name" value="B3 domain-containing transcription repressor VAL1"/>
    <property type="match status" value="1"/>
</dbReference>
<dbReference type="PROSITE" id="PS50863">
    <property type="entry name" value="B3"/>
    <property type="match status" value="1"/>
</dbReference>
<keyword evidence="3" id="KW-0863">Zinc-finger</keyword>
<evidence type="ECO:0000256" key="2">
    <source>
        <dbReference type="ARBA" id="ARBA00022723"/>
    </source>
</evidence>
<keyword evidence="13" id="KW-1185">Reference proteome</keyword>
<gene>
    <name evidence="12" type="ORF">FH972_011836</name>
</gene>
<feature type="region of interest" description="Disordered" evidence="9">
    <location>
        <begin position="412"/>
        <end position="435"/>
    </location>
</feature>
<feature type="region of interest" description="Disordered" evidence="9">
    <location>
        <begin position="729"/>
        <end position="760"/>
    </location>
</feature>
<keyword evidence="2" id="KW-0479">Metal-binding</keyword>
<keyword evidence="6" id="KW-0238">DNA-binding</keyword>
<dbReference type="OrthoDB" id="757982at2759"/>
<keyword evidence="8" id="KW-0539">Nucleus</keyword>
<dbReference type="AlphaFoldDB" id="A0A660KUE6"/>
<sequence>MGSKICMNASCGTTAPHEWKRGWPLRSGGFADLCHKCGSAYEDMVFCDTFHTEETGWRECSLCSKRIHCGCIISRPLYEYMDFGGVGCISCAKSSGLFSIWRGEILNGFGSLTVNNVGDSLSSAFGKRLVSDGVDEGKLMQLCRIMEANEPNLLHQSQRGEANASQVGTGFSNATQPSVGSVTFSKPDNSRQMLEGKDTHESLAQPSLSMTLGTPNFVLPFSGGVVDGMEQSKTPSPFQQGQRSRPILPKPLKTGLTVSPETNKSLVQMRIARPPAEGRGKNQLLPRYWPRITDQELEQLSGDLNSTIVPLFEKVLSASDAGRIGRLVLPKACAEAYFPPISQSEGLPLRIQDVKGNEWTFQFRFWPNNNSRMYVLEGVTPCIQSMQLRAGDTVTFSRIDPGGKLVMGFRKASNTEDTQDAQTSALPNGTPSRENSFSGVIENLPSGSGYSGLFQTMKGSREPLLNALAENVHIGDGDIGMRKSDNHGGRIIEDSLQQPMPISEKKKTRNIGSKSKRLLMHSEEALELRLTWEEAQDLLRPPPSVKPSIVTIEDHEFEEYDEPPVFGKRTIFTTLPSRGQEQWAQCDDCSKWRRLPVDVLLPSKWACSENVWDSSRCSCSAPEEISLKQLENLLRASKDFKKRKVTESHKSAQEREPSGLDALASAAVLGDNVGDSGEPSIGATTKHPRHRPGCSCIVCIQPPSGKGKHKPTCTCNVCMTVKRRFKTLMLRKKKRQSEREVEAAQKDENRHKDEPEMNGISRDALLPTNHLENEASHNRNQAEEAETSNGQIDLNCHPNRDDMQLDLEVPGMSLLSLVQAASLPLEDFMKQSRIPSLTCEQQGSLGSCILTQVTGENERRRCLSDEGGHASGGWEHESRGDGGYHESKLD</sequence>
<dbReference type="PANTHER" id="PTHR46245">
    <property type="entry name" value="B3 DOMAIN-CONTAINING PROTEIN OS07G0563300"/>
    <property type="match status" value="1"/>
</dbReference>
<reference evidence="12 13" key="1">
    <citation type="submission" date="2019-06" db="EMBL/GenBank/DDBJ databases">
        <title>A chromosomal-level reference genome of Carpinus fangiana (Coryloideae, Betulaceae).</title>
        <authorList>
            <person name="Yang X."/>
            <person name="Wang Z."/>
            <person name="Zhang L."/>
            <person name="Hao G."/>
            <person name="Liu J."/>
            <person name="Yang Y."/>
        </authorList>
    </citation>
    <scope>NUCLEOTIDE SEQUENCE [LARGE SCALE GENOMIC DNA]</scope>
    <source>
        <strain evidence="12">Cfa_2016G</strain>
        <tissue evidence="12">Leaf</tissue>
    </source>
</reference>
<feature type="region of interest" description="Disordered" evidence="9">
    <location>
        <begin position="775"/>
        <end position="798"/>
    </location>
</feature>
<evidence type="ECO:0000256" key="6">
    <source>
        <dbReference type="ARBA" id="ARBA00023125"/>
    </source>
</evidence>
<evidence type="ECO:0000256" key="9">
    <source>
        <dbReference type="SAM" id="MobiDB-lite"/>
    </source>
</evidence>
<keyword evidence="7" id="KW-0804">Transcription</keyword>
<proteinExistence type="predicted"/>
<feature type="domain" description="CW-type" evidence="11">
    <location>
        <begin position="577"/>
        <end position="627"/>
    </location>
</feature>
<evidence type="ECO:0000256" key="5">
    <source>
        <dbReference type="ARBA" id="ARBA00023015"/>
    </source>
</evidence>
<evidence type="ECO:0000313" key="12">
    <source>
        <dbReference type="EMBL" id="KAE8039424.1"/>
    </source>
</evidence>
<dbReference type="Pfam" id="PF25813">
    <property type="entry name" value="zf_VAL1_N"/>
    <property type="match status" value="1"/>
</dbReference>
<evidence type="ECO:0000256" key="7">
    <source>
        <dbReference type="ARBA" id="ARBA00023163"/>
    </source>
</evidence>
<evidence type="ECO:0000259" key="10">
    <source>
        <dbReference type="PROSITE" id="PS50863"/>
    </source>
</evidence>
<dbReference type="InterPro" id="IPR003340">
    <property type="entry name" value="B3_DNA-bd"/>
</dbReference>
<protein>
    <submittedName>
        <fullName evidence="12">Uncharacterized protein</fullName>
    </submittedName>
</protein>
<dbReference type="GO" id="GO:0008270">
    <property type="term" value="F:zinc ion binding"/>
    <property type="evidence" value="ECO:0007669"/>
    <property type="project" value="UniProtKB-KW"/>
</dbReference>
<dbReference type="Pfam" id="PF02362">
    <property type="entry name" value="B3"/>
    <property type="match status" value="1"/>
</dbReference>
<dbReference type="InterPro" id="IPR011124">
    <property type="entry name" value="Znf_CW"/>
</dbReference>
<keyword evidence="4" id="KW-0862">Zinc</keyword>
<evidence type="ECO:0000256" key="8">
    <source>
        <dbReference type="ARBA" id="ARBA00023242"/>
    </source>
</evidence>
<dbReference type="InterPro" id="IPR057743">
    <property type="entry name" value="Zfn_VAL1-3_N"/>
</dbReference>
<dbReference type="InterPro" id="IPR015300">
    <property type="entry name" value="DNA-bd_pseudobarrel_sf"/>
</dbReference>
<keyword evidence="5" id="KW-0805">Transcription regulation</keyword>
<feature type="compositionally biased region" description="Polar residues" evidence="9">
    <location>
        <begin position="231"/>
        <end position="243"/>
    </location>
</feature>
<dbReference type="Gene3D" id="2.40.330.10">
    <property type="entry name" value="DNA-binding pseudobarrel domain"/>
    <property type="match status" value="1"/>
</dbReference>
<evidence type="ECO:0000259" key="11">
    <source>
        <dbReference type="PROSITE" id="PS51050"/>
    </source>
</evidence>
<dbReference type="CDD" id="cd10017">
    <property type="entry name" value="B3_DNA"/>
    <property type="match status" value="1"/>
</dbReference>
<organism evidence="12 13">
    <name type="scientific">Carpinus fangiana</name>
    <dbReference type="NCBI Taxonomy" id="176857"/>
    <lineage>
        <taxon>Eukaryota</taxon>
        <taxon>Viridiplantae</taxon>
        <taxon>Streptophyta</taxon>
        <taxon>Embryophyta</taxon>
        <taxon>Tracheophyta</taxon>
        <taxon>Spermatophyta</taxon>
        <taxon>Magnoliopsida</taxon>
        <taxon>eudicotyledons</taxon>
        <taxon>Gunneridae</taxon>
        <taxon>Pentapetalae</taxon>
        <taxon>rosids</taxon>
        <taxon>fabids</taxon>
        <taxon>Fagales</taxon>
        <taxon>Betulaceae</taxon>
        <taxon>Carpinus</taxon>
    </lineage>
</organism>
<feature type="region of interest" description="Disordered" evidence="9">
    <location>
        <begin position="671"/>
        <end position="691"/>
    </location>
</feature>
<comment type="subcellular location">
    <subcellularLocation>
        <location evidence="1">Nucleus</location>
    </subcellularLocation>
</comment>
<evidence type="ECO:0000256" key="1">
    <source>
        <dbReference type="ARBA" id="ARBA00004123"/>
    </source>
</evidence>